<dbReference type="InterPro" id="IPR027417">
    <property type="entry name" value="P-loop_NTPase"/>
</dbReference>
<keyword evidence="1" id="KW-0479">Metal-binding</keyword>
<dbReference type="Pfam" id="PF00176">
    <property type="entry name" value="SNF2-rel_dom"/>
    <property type="match status" value="1"/>
</dbReference>
<dbReference type="PROSITE" id="PS50089">
    <property type="entry name" value="ZF_RING_2"/>
    <property type="match status" value="1"/>
</dbReference>
<evidence type="ECO:0000256" key="3">
    <source>
        <dbReference type="ARBA" id="ARBA00022771"/>
    </source>
</evidence>
<dbReference type="SUPFAM" id="SSF52540">
    <property type="entry name" value="P-loop containing nucleoside triphosphate hydrolases"/>
    <property type="match status" value="2"/>
</dbReference>
<evidence type="ECO:0000256" key="4">
    <source>
        <dbReference type="ARBA" id="ARBA00022801"/>
    </source>
</evidence>
<dbReference type="InterPro" id="IPR038718">
    <property type="entry name" value="SNF2-like_sf"/>
</dbReference>
<proteinExistence type="predicted"/>
<feature type="region of interest" description="Disordered" evidence="8">
    <location>
        <begin position="78"/>
        <end position="101"/>
    </location>
</feature>
<dbReference type="Gene3D" id="3.40.50.300">
    <property type="entry name" value="P-loop containing nucleotide triphosphate hydrolases"/>
    <property type="match status" value="1"/>
</dbReference>
<dbReference type="InterPro" id="IPR001650">
    <property type="entry name" value="Helicase_C-like"/>
</dbReference>
<dbReference type="InterPro" id="IPR000330">
    <property type="entry name" value="SNF2_N"/>
</dbReference>
<evidence type="ECO:0000256" key="6">
    <source>
        <dbReference type="ARBA" id="ARBA00022840"/>
    </source>
</evidence>
<dbReference type="Gene3D" id="3.30.40.10">
    <property type="entry name" value="Zinc/RING finger domain, C3HC4 (zinc finger)"/>
    <property type="match status" value="1"/>
</dbReference>
<dbReference type="PANTHER" id="PTHR45865">
    <property type="entry name" value="E3 UBIQUITIN-PROTEIN LIGASE SHPRH FAMILY MEMBER"/>
    <property type="match status" value="1"/>
</dbReference>
<dbReference type="InterPro" id="IPR017907">
    <property type="entry name" value="Znf_RING_CS"/>
</dbReference>
<evidence type="ECO:0000313" key="12">
    <source>
        <dbReference type="EMBL" id="KAK0516268.1"/>
    </source>
</evidence>
<reference evidence="12" key="1">
    <citation type="submission" date="2023-03" db="EMBL/GenBank/DDBJ databases">
        <title>Complete genome of Cladonia borealis.</title>
        <authorList>
            <person name="Park H."/>
        </authorList>
    </citation>
    <scope>NUCLEOTIDE SEQUENCE</scope>
    <source>
        <strain evidence="12">ANT050790</strain>
    </source>
</reference>
<comment type="caution">
    <text evidence="12">The sequence shown here is derived from an EMBL/GenBank/DDBJ whole genome shotgun (WGS) entry which is preliminary data.</text>
</comment>
<dbReference type="InterPro" id="IPR049730">
    <property type="entry name" value="SNF2/RAD54-like_C"/>
</dbReference>
<dbReference type="PANTHER" id="PTHR45865:SF1">
    <property type="entry name" value="E3 UBIQUITIN-PROTEIN LIGASE SHPRH"/>
    <property type="match status" value="1"/>
</dbReference>
<dbReference type="InterPro" id="IPR013083">
    <property type="entry name" value="Znf_RING/FYVE/PHD"/>
</dbReference>
<dbReference type="PROSITE" id="PS51194">
    <property type="entry name" value="HELICASE_CTER"/>
    <property type="match status" value="1"/>
</dbReference>
<accession>A0AA39V4S4</accession>
<keyword evidence="2" id="KW-0547">Nucleotide-binding</keyword>
<dbReference type="Gene3D" id="3.40.50.10810">
    <property type="entry name" value="Tandem AAA-ATPase domain"/>
    <property type="match status" value="1"/>
</dbReference>
<dbReference type="SMART" id="SM00487">
    <property type="entry name" value="DEXDc"/>
    <property type="match status" value="1"/>
</dbReference>
<feature type="compositionally biased region" description="Basic and acidic residues" evidence="8">
    <location>
        <begin position="90"/>
        <end position="101"/>
    </location>
</feature>
<keyword evidence="5" id="KW-0862">Zinc</keyword>
<dbReference type="InterPro" id="IPR001841">
    <property type="entry name" value="Znf_RING"/>
</dbReference>
<dbReference type="Pfam" id="PF00271">
    <property type="entry name" value="Helicase_C"/>
    <property type="match status" value="1"/>
</dbReference>
<keyword evidence="3 7" id="KW-0863">Zinc-finger</keyword>
<dbReference type="GO" id="GO:0061630">
    <property type="term" value="F:ubiquitin protein ligase activity"/>
    <property type="evidence" value="ECO:0007669"/>
    <property type="project" value="TreeGrafter"/>
</dbReference>
<dbReference type="PROSITE" id="PS00518">
    <property type="entry name" value="ZF_RING_1"/>
    <property type="match status" value="1"/>
</dbReference>
<protein>
    <submittedName>
        <fullName evidence="12">Uncharacterized protein</fullName>
    </submittedName>
</protein>
<keyword evidence="4" id="KW-0378">Hydrolase</keyword>
<keyword evidence="6" id="KW-0067">ATP-binding</keyword>
<dbReference type="GO" id="GO:0000209">
    <property type="term" value="P:protein polyubiquitination"/>
    <property type="evidence" value="ECO:0007669"/>
    <property type="project" value="TreeGrafter"/>
</dbReference>
<dbReference type="GO" id="GO:0006974">
    <property type="term" value="P:DNA damage response"/>
    <property type="evidence" value="ECO:0007669"/>
    <property type="project" value="TreeGrafter"/>
</dbReference>
<dbReference type="CDD" id="cd18070">
    <property type="entry name" value="DEXQc_SHPRH"/>
    <property type="match status" value="1"/>
</dbReference>
<evidence type="ECO:0000256" key="5">
    <source>
        <dbReference type="ARBA" id="ARBA00022833"/>
    </source>
</evidence>
<evidence type="ECO:0000256" key="8">
    <source>
        <dbReference type="SAM" id="MobiDB-lite"/>
    </source>
</evidence>
<dbReference type="InterPro" id="IPR052583">
    <property type="entry name" value="ATP-helicase/E3_Ub-Ligase"/>
</dbReference>
<feature type="domain" description="Helicase ATP-binding" evidence="10">
    <location>
        <begin position="327"/>
        <end position="524"/>
    </location>
</feature>
<keyword evidence="13" id="KW-1185">Reference proteome</keyword>
<dbReference type="SMART" id="SM00490">
    <property type="entry name" value="HELICc"/>
    <property type="match status" value="1"/>
</dbReference>
<dbReference type="InterPro" id="IPR059033">
    <property type="entry name" value="C144_05_dom"/>
</dbReference>
<organism evidence="12 13">
    <name type="scientific">Cladonia borealis</name>
    <dbReference type="NCBI Taxonomy" id="184061"/>
    <lineage>
        <taxon>Eukaryota</taxon>
        <taxon>Fungi</taxon>
        <taxon>Dikarya</taxon>
        <taxon>Ascomycota</taxon>
        <taxon>Pezizomycotina</taxon>
        <taxon>Lecanoromycetes</taxon>
        <taxon>OSLEUM clade</taxon>
        <taxon>Lecanoromycetidae</taxon>
        <taxon>Lecanorales</taxon>
        <taxon>Lecanorineae</taxon>
        <taxon>Cladoniaceae</taxon>
        <taxon>Cladonia</taxon>
    </lineage>
</organism>
<feature type="domain" description="RING-type" evidence="9">
    <location>
        <begin position="1117"/>
        <end position="1155"/>
    </location>
</feature>
<evidence type="ECO:0000313" key="13">
    <source>
        <dbReference type="Proteomes" id="UP001166286"/>
    </source>
</evidence>
<dbReference type="SUPFAM" id="SSF57850">
    <property type="entry name" value="RING/U-box"/>
    <property type="match status" value="1"/>
</dbReference>
<evidence type="ECO:0000256" key="1">
    <source>
        <dbReference type="ARBA" id="ARBA00022723"/>
    </source>
</evidence>
<evidence type="ECO:0000256" key="2">
    <source>
        <dbReference type="ARBA" id="ARBA00022741"/>
    </source>
</evidence>
<dbReference type="CDD" id="cd18793">
    <property type="entry name" value="SF2_C_SNF"/>
    <property type="match status" value="1"/>
</dbReference>
<dbReference type="GO" id="GO:0008270">
    <property type="term" value="F:zinc ion binding"/>
    <property type="evidence" value="ECO:0007669"/>
    <property type="project" value="UniProtKB-KW"/>
</dbReference>
<dbReference type="Proteomes" id="UP001166286">
    <property type="component" value="Unassembled WGS sequence"/>
</dbReference>
<feature type="domain" description="Helicase C-terminal" evidence="11">
    <location>
        <begin position="1224"/>
        <end position="1386"/>
    </location>
</feature>
<evidence type="ECO:0000259" key="9">
    <source>
        <dbReference type="PROSITE" id="PS50089"/>
    </source>
</evidence>
<evidence type="ECO:0000256" key="7">
    <source>
        <dbReference type="PROSITE-ProRule" id="PRU00175"/>
    </source>
</evidence>
<dbReference type="SMART" id="SM00184">
    <property type="entry name" value="RING"/>
    <property type="match status" value="1"/>
</dbReference>
<dbReference type="GO" id="GO:0005634">
    <property type="term" value="C:nucleus"/>
    <property type="evidence" value="ECO:0007669"/>
    <property type="project" value="TreeGrafter"/>
</dbReference>
<evidence type="ECO:0000259" key="10">
    <source>
        <dbReference type="PROSITE" id="PS51192"/>
    </source>
</evidence>
<feature type="region of interest" description="Disordered" evidence="8">
    <location>
        <begin position="25"/>
        <end position="50"/>
    </location>
</feature>
<dbReference type="InterPro" id="IPR014001">
    <property type="entry name" value="Helicase_ATP-bd"/>
</dbReference>
<name>A0AA39V4S4_9LECA</name>
<evidence type="ECO:0000259" key="11">
    <source>
        <dbReference type="PROSITE" id="PS51194"/>
    </source>
</evidence>
<dbReference type="GO" id="GO:0016787">
    <property type="term" value="F:hydrolase activity"/>
    <property type="evidence" value="ECO:0007669"/>
    <property type="project" value="UniProtKB-KW"/>
</dbReference>
<dbReference type="Pfam" id="PF13920">
    <property type="entry name" value="zf-C3HC4_3"/>
    <property type="match status" value="1"/>
</dbReference>
<sequence length="1459" mass="165598">MHRSNVHLRFDEQAPETLVAFLDGRTPPFITHSNTDTEPPRKRRKVTGGSAAKVLLPPAVPDDYLTLARVDLSIAFQKSPSESYPSPASDKPEPRREERTEQHHVLLESFTRNNDGQYQCRITTLLGEVLLDDLVHSNITPQSFKVLQLAIDHPIRRPQRDMLRSKFTISKSLGFDHDAQTLGFAHDPYLPTMHLSVQVFVPNAQNMVGSVGISRNDIFDICLPETTSDAAENWAPRDFYDSVHVPEKDVPVQEYPGIEKLQCQLYPFQKRAVQWLLWREGAENAQGPHGDRVGPSHGFFSTTDADGRPCFVSEFLGMFTTDEHLPARMGSNPKGGILAEEMGLGKTVEMIALICLHKHESSNTRVRLGNLPHSSATLIITPPAILQQWKTELETLAPSLNVLIYGGVKVEADKRDHEDLRLRCMQHDVVLTTYNVLAKEIHYAETPDRGLRHEKRYEKRLSPLTQIAWWRVILDEAQMVENGVSNAAKVAKLIPREIAWCVSGTPVKKDSRDLFGLLDFLRYEPYCNLPIKSWDRLVTNHKDIFRQIFGTLALRHTKDQIKDDLQLPEQTRVVITVPFTQIEEQHYATMFRQMSEDCGLDLNGAPTSDEWDPESPVVIEKMRSWLARLRQTCLHPEVGARNRRALGNGKGPLRTVNEVLEVMIEQNDTAARTEERTFLLSKIRRGQILEHARLSNEALDIWSETLQEAQVIVKDCRDRLQSEIDRLGLTEEPMMIGESEDADAATITRTGPHRQRLRAALEIEHMCTFFVANAYYQIRQDQTLIKPGSDRYYELERIEDSTYEKARLLRKELLREAHNKAEALMARLSDSFAHKSLVKIPDISPFKERGGIESRMHCEKVDKLITVMKAQATQLEEWRAKTLELLLLPLVDEQEKDLHGDEYETSTRQQDEVYVYVDALRALVADRHDIVTGQENELIKHEMLVALKQAKDGQGHFPELLKQLISVRNKLKPPKDLGSVRGMITELREVKTSLRGSVERGNSRAAAEMIFVNTALTKLHQISTEQTKAVTGLDREIELFKDTMNLRLEYYRQLQTISDTVAPYEEELTEEARTVTLLDKVAAEYHMKARIDGLKARGRYLLHLRKEATNTEDQRMCIICQQAFEVGVLTTCGHSYCVECLRLWWGTHRNCPTCKKHLSRNDFHQITYKPQELTMEEEMQPKEREPGVTKDSTGSAIYSGIRDTILNQIKNIDLDGSFGTKIDTLARHILWIRDHDPGAKSIVFSQYRDFLDVLGRAFGQFKIGFTGIDRKDDIQRFKNDPSKECFFLHARAHSSGLNLVNATHVFLCEPLINTAIELQAIARVHRIGQHQPTTVWMYLVDGTVEKSIYDISVARRQALMGRAGANDATADDTNLESKIEAANTLELEQAPLANLLAKGSSSGEMVAQEDLWNCLFQQRRGQKAPVSQEAERVIAQHLGGDAAEARIGLSGGPGNNALQ</sequence>
<dbReference type="Pfam" id="PF26021">
    <property type="entry name" value="Ferritin_C144_05"/>
    <property type="match status" value="1"/>
</dbReference>
<dbReference type="EMBL" id="JAFEKC020000002">
    <property type="protein sequence ID" value="KAK0516268.1"/>
    <property type="molecule type" value="Genomic_DNA"/>
</dbReference>
<gene>
    <name evidence="12" type="ORF">JMJ35_000871</name>
</gene>
<dbReference type="PROSITE" id="PS51192">
    <property type="entry name" value="HELICASE_ATP_BIND_1"/>
    <property type="match status" value="1"/>
</dbReference>
<dbReference type="GO" id="GO:0005524">
    <property type="term" value="F:ATP binding"/>
    <property type="evidence" value="ECO:0007669"/>
    <property type="project" value="InterPro"/>
</dbReference>